<gene>
    <name evidence="4" type="ORF">FNJ87_02085</name>
</gene>
<dbReference type="PROSITE" id="PS51352">
    <property type="entry name" value="THIOREDOXIN_2"/>
    <property type="match status" value="1"/>
</dbReference>
<dbReference type="CDD" id="cd02968">
    <property type="entry name" value="SCO"/>
    <property type="match status" value="1"/>
</dbReference>
<dbReference type="SUPFAM" id="SSF52833">
    <property type="entry name" value="Thioredoxin-like"/>
    <property type="match status" value="1"/>
</dbReference>
<keyword evidence="5" id="KW-1185">Reference proteome</keyword>
<comment type="similarity">
    <text evidence="1">Belongs to the SCO1/2 family.</text>
</comment>
<reference evidence="4 5" key="1">
    <citation type="submission" date="2020-11" db="EMBL/GenBank/DDBJ databases">
        <title>P. mediterranea TC4 genome.</title>
        <authorList>
            <person name="Molmeret M."/>
        </authorList>
    </citation>
    <scope>NUCLEOTIDE SEQUENCE [LARGE SCALE GENOMIC DNA]</scope>
    <source>
        <strain evidence="4 5">TC4</strain>
    </source>
</reference>
<keyword evidence="2" id="KW-0186">Copper</keyword>
<evidence type="ECO:0000313" key="4">
    <source>
        <dbReference type="EMBL" id="MBF4983175.1"/>
    </source>
</evidence>
<proteinExistence type="inferred from homology"/>
<evidence type="ECO:0000259" key="3">
    <source>
        <dbReference type="PROSITE" id="PS51352"/>
    </source>
</evidence>
<dbReference type="InterPro" id="IPR003782">
    <property type="entry name" value="SCO1/SenC"/>
</dbReference>
<dbReference type="InterPro" id="IPR013766">
    <property type="entry name" value="Thioredoxin_domain"/>
</dbReference>
<evidence type="ECO:0000256" key="2">
    <source>
        <dbReference type="ARBA" id="ARBA00023008"/>
    </source>
</evidence>
<protein>
    <submittedName>
        <fullName evidence="4">SCO family protein</fullName>
    </submittedName>
</protein>
<evidence type="ECO:0000256" key="1">
    <source>
        <dbReference type="ARBA" id="ARBA00010996"/>
    </source>
</evidence>
<name>A0ABS0A1B6_9FLAO</name>
<dbReference type="PANTHER" id="PTHR12151:SF25">
    <property type="entry name" value="LINALOOL DEHYDRATASE_ISOMERASE DOMAIN-CONTAINING PROTEIN"/>
    <property type="match status" value="1"/>
</dbReference>
<accession>A0ABS0A1B6</accession>
<dbReference type="EMBL" id="JADKYU010000103">
    <property type="protein sequence ID" value="MBF4983175.1"/>
    <property type="molecule type" value="Genomic_DNA"/>
</dbReference>
<dbReference type="Pfam" id="PF02630">
    <property type="entry name" value="SCO1-SenC"/>
    <property type="match status" value="1"/>
</dbReference>
<organism evidence="4 5">
    <name type="scientific">Nonlabens mediterrranea</name>
    <dbReference type="NCBI Taxonomy" id="1419947"/>
    <lineage>
        <taxon>Bacteria</taxon>
        <taxon>Pseudomonadati</taxon>
        <taxon>Bacteroidota</taxon>
        <taxon>Flavobacteriia</taxon>
        <taxon>Flavobacteriales</taxon>
        <taxon>Flavobacteriaceae</taxon>
        <taxon>Nonlabens</taxon>
    </lineage>
</organism>
<evidence type="ECO:0000313" key="5">
    <source>
        <dbReference type="Proteomes" id="UP001194729"/>
    </source>
</evidence>
<comment type="caution">
    <text evidence="4">The sequence shown here is derived from an EMBL/GenBank/DDBJ whole genome shotgun (WGS) entry which is preliminary data.</text>
</comment>
<dbReference type="PANTHER" id="PTHR12151">
    <property type="entry name" value="ELECTRON TRANSPORT PROTIN SCO1/SENC FAMILY MEMBER"/>
    <property type="match status" value="1"/>
</dbReference>
<feature type="domain" description="Thioredoxin" evidence="3">
    <location>
        <begin position="86"/>
        <end position="251"/>
    </location>
</feature>
<dbReference type="Proteomes" id="UP001194729">
    <property type="component" value="Unassembled WGS sequence"/>
</dbReference>
<sequence>MVNYIIIMKQKTAEFLGLRKQHFVSLSRIKKSLLILCNVALIVSCGSKEQNNKPIDQKVVSRVEALPYYQEATFTPYWLSNDSDSLIDFHRIPDFTFINQHSDTITQDFYKDKIYITDFFFTVCPGICPAMTKNMNHLQKKFLDDEEVLLLSHSVTPDYDTPAVLKEYAQRMGVNAAKWNLVTGDKELIYNLGRNHYFVEEDLGTTKDVDDFLHTENFILIDKNKRIRGIYNGLNKASVNQLIADVKTLKAE</sequence>
<dbReference type="InterPro" id="IPR036249">
    <property type="entry name" value="Thioredoxin-like_sf"/>
</dbReference>
<dbReference type="Gene3D" id="3.40.30.10">
    <property type="entry name" value="Glutaredoxin"/>
    <property type="match status" value="1"/>
</dbReference>